<gene>
    <name evidence="1" type="ORF">SAMN06297397_0343</name>
</gene>
<keyword evidence="2" id="KW-1185">Reference proteome</keyword>
<protein>
    <submittedName>
        <fullName evidence="1">Uncharacterized protein</fullName>
    </submittedName>
</protein>
<evidence type="ECO:0000313" key="2">
    <source>
        <dbReference type="Proteomes" id="UP000192328"/>
    </source>
</evidence>
<accession>A0AC61PHU1</accession>
<comment type="caution">
    <text evidence="1">The sequence shown here is derived from an EMBL/GenBank/DDBJ whole genome shotgun (WGS) entry which is preliminary data.</text>
</comment>
<name>A0AC61PHU1_9FIRM</name>
<sequence length="66" mass="7560">MADQARCIRCSAVLLKDEIALTRKLVNRGADKFYCLRCLADHYGLSEDILRQKIAYFKAMGCTLFK</sequence>
<dbReference type="Proteomes" id="UP000192328">
    <property type="component" value="Unassembled WGS sequence"/>
</dbReference>
<dbReference type="EMBL" id="FWXZ01000001">
    <property type="protein sequence ID" value="SMC36830.1"/>
    <property type="molecule type" value="Genomic_DNA"/>
</dbReference>
<evidence type="ECO:0000313" key="1">
    <source>
        <dbReference type="EMBL" id="SMC36830.1"/>
    </source>
</evidence>
<proteinExistence type="predicted"/>
<reference evidence="1" key="1">
    <citation type="submission" date="2017-04" db="EMBL/GenBank/DDBJ databases">
        <authorList>
            <person name="Varghese N."/>
            <person name="Submissions S."/>
        </authorList>
    </citation>
    <scope>NUCLEOTIDE SEQUENCE</scope>
    <source>
        <strain evidence="1">WTE2008</strain>
    </source>
</reference>
<organism evidence="1 2">
    <name type="scientific">Aristaeella lactis</name>
    <dbReference type="NCBI Taxonomy" id="3046383"/>
    <lineage>
        <taxon>Bacteria</taxon>
        <taxon>Bacillati</taxon>
        <taxon>Bacillota</taxon>
        <taxon>Clostridia</taxon>
        <taxon>Eubacteriales</taxon>
        <taxon>Aristaeellaceae</taxon>
        <taxon>Aristaeella</taxon>
    </lineage>
</organism>